<dbReference type="EMBL" id="LXQA010879741">
    <property type="protein sequence ID" value="MCI75314.1"/>
    <property type="molecule type" value="Genomic_DNA"/>
</dbReference>
<evidence type="ECO:0000313" key="3">
    <source>
        <dbReference type="Proteomes" id="UP000265520"/>
    </source>
</evidence>
<comment type="caution">
    <text evidence="2">The sequence shown here is derived from an EMBL/GenBank/DDBJ whole genome shotgun (WGS) entry which is preliminary data.</text>
</comment>
<accession>A0A392URT2</accession>
<feature type="non-terminal residue" evidence="2">
    <location>
        <position position="38"/>
    </location>
</feature>
<name>A0A392URT2_9FABA</name>
<proteinExistence type="predicted"/>
<dbReference type="Proteomes" id="UP000265520">
    <property type="component" value="Unassembled WGS sequence"/>
</dbReference>
<evidence type="ECO:0000313" key="2">
    <source>
        <dbReference type="EMBL" id="MCI75314.1"/>
    </source>
</evidence>
<dbReference type="AlphaFoldDB" id="A0A392URT2"/>
<protein>
    <submittedName>
        <fullName evidence="2">Uncharacterized protein</fullName>
    </submittedName>
</protein>
<evidence type="ECO:0000256" key="1">
    <source>
        <dbReference type="SAM" id="MobiDB-lite"/>
    </source>
</evidence>
<sequence length="38" mass="4341">MGRLLHKYEKVFRAPSGLPPKRNKDHAINLVEGQRAVN</sequence>
<reference evidence="2 3" key="1">
    <citation type="journal article" date="2018" name="Front. Plant Sci.">
        <title>Red Clover (Trifolium pratense) and Zigzag Clover (T. medium) - A Picture of Genomic Similarities and Differences.</title>
        <authorList>
            <person name="Dluhosova J."/>
            <person name="Istvanek J."/>
            <person name="Nedelnik J."/>
            <person name="Repkova J."/>
        </authorList>
    </citation>
    <scope>NUCLEOTIDE SEQUENCE [LARGE SCALE GENOMIC DNA]</scope>
    <source>
        <strain evidence="3">cv. 10/8</strain>
        <tissue evidence="2">Leaf</tissue>
    </source>
</reference>
<keyword evidence="3" id="KW-1185">Reference proteome</keyword>
<organism evidence="2 3">
    <name type="scientific">Trifolium medium</name>
    <dbReference type="NCBI Taxonomy" id="97028"/>
    <lineage>
        <taxon>Eukaryota</taxon>
        <taxon>Viridiplantae</taxon>
        <taxon>Streptophyta</taxon>
        <taxon>Embryophyta</taxon>
        <taxon>Tracheophyta</taxon>
        <taxon>Spermatophyta</taxon>
        <taxon>Magnoliopsida</taxon>
        <taxon>eudicotyledons</taxon>
        <taxon>Gunneridae</taxon>
        <taxon>Pentapetalae</taxon>
        <taxon>rosids</taxon>
        <taxon>fabids</taxon>
        <taxon>Fabales</taxon>
        <taxon>Fabaceae</taxon>
        <taxon>Papilionoideae</taxon>
        <taxon>50 kb inversion clade</taxon>
        <taxon>NPAAA clade</taxon>
        <taxon>Hologalegina</taxon>
        <taxon>IRL clade</taxon>
        <taxon>Trifolieae</taxon>
        <taxon>Trifolium</taxon>
    </lineage>
</organism>
<feature type="region of interest" description="Disordered" evidence="1">
    <location>
        <begin position="14"/>
        <end position="38"/>
    </location>
</feature>